<name>A0A244CQQ7_PSEDV</name>
<evidence type="ECO:0000256" key="1">
    <source>
        <dbReference type="ARBA" id="ARBA00001933"/>
    </source>
</evidence>
<evidence type="ECO:0000313" key="9">
    <source>
        <dbReference type="Proteomes" id="UP000194841"/>
    </source>
</evidence>
<dbReference type="SUPFAM" id="SSF53383">
    <property type="entry name" value="PLP-dependent transferases"/>
    <property type="match status" value="1"/>
</dbReference>
<dbReference type="AlphaFoldDB" id="A0A244CQQ7"/>
<evidence type="ECO:0000256" key="4">
    <source>
        <dbReference type="ARBA" id="ARBA00022898"/>
    </source>
</evidence>
<dbReference type="GO" id="GO:0030170">
    <property type="term" value="F:pyridoxal phosphate binding"/>
    <property type="evidence" value="ECO:0007669"/>
    <property type="project" value="InterPro"/>
</dbReference>
<comment type="caution">
    <text evidence="8">The sequence shown here is derived from an EMBL/GenBank/DDBJ whole genome shotgun (WGS) entry which is preliminary data.</text>
</comment>
<dbReference type="RefSeq" id="WP_086743263.1">
    <property type="nucleotide sequence ID" value="NZ_MWPV01000002.1"/>
</dbReference>
<dbReference type="OrthoDB" id="9803665at2"/>
<feature type="modified residue" description="N6-(pyridoxal phosphate)lysine" evidence="6">
    <location>
        <position position="409"/>
    </location>
</feature>
<comment type="cofactor">
    <cofactor evidence="1 6 7">
        <name>pyridoxal 5'-phosphate</name>
        <dbReference type="ChEBI" id="CHEBI:597326"/>
    </cofactor>
</comment>
<accession>A0A244CQQ7</accession>
<proteinExistence type="inferred from homology"/>
<gene>
    <name evidence="8" type="ORF">B1199_06225</name>
</gene>
<sequence length="580" mass="65177">MYIDKKSNVNIAFGQDAHPWISQIPELAYSLNGELLVSPPSADPVKVYQDQNHYFFHQLNALKEVSMQLPAMGLQHQQGVNQQQVLDYLTQQKAHFLGYQIVVNTDYSDIFPAVNTMVNNLGDPFTNGFFTLNSKAAERAVLDFYASVWRADWPAQRSGHPDSYWGYVMSMGSTEGNLYAILNARDYLSGNRLVVDQHDHHLVKSTTRNSNPNYYKPIAFFSEDTHYSISKAIHAMNVASFYEVGVELYPHECPLGGEWPRQVPSEQPTQLGQGHLGSGRIDIEKLALLVEFFAKKEHPILIVLNYGTTFKGAYDDIPGVYKALKGIFIKYGLVNREVCFGDNQGEVDIRQGYWIHVDGALGASFMPFINMAMKSGALNQENFAEFGAKFPEFDFNLPYISSIVTSGHKFLGAPTPCGIYMSKQKYLATMNNPQYTGAADSTLAGSRNGFAALTLWSLLGKSGYAQLQSKAIKSLMMAISLHNQMSEIAQMIAKRDGLDIWLHRSEFSLCLVFRRTNAAICFKYSLCEAQEQVKVGSEWVNRHYVHLYCLWDRKNSTLQAFLHDIAQPGAFDVDAEYGIK</sequence>
<comment type="similarity">
    <text evidence="2 7">Belongs to the group II decarboxylase family.</text>
</comment>
<dbReference type="PANTHER" id="PTHR46101">
    <property type="match status" value="1"/>
</dbReference>
<evidence type="ECO:0000256" key="2">
    <source>
        <dbReference type="ARBA" id="ARBA00009533"/>
    </source>
</evidence>
<dbReference type="Gene3D" id="3.40.640.10">
    <property type="entry name" value="Type I PLP-dependent aspartate aminotransferase-like (Major domain)"/>
    <property type="match status" value="1"/>
</dbReference>
<evidence type="ECO:0000256" key="6">
    <source>
        <dbReference type="PIRSR" id="PIRSR602129-50"/>
    </source>
</evidence>
<evidence type="ECO:0000256" key="7">
    <source>
        <dbReference type="RuleBase" id="RU000382"/>
    </source>
</evidence>
<protein>
    <submittedName>
        <fullName evidence="8">Glutamate decarboxylase</fullName>
    </submittedName>
</protein>
<evidence type="ECO:0000256" key="5">
    <source>
        <dbReference type="ARBA" id="ARBA00023239"/>
    </source>
</evidence>
<dbReference type="Pfam" id="PF00282">
    <property type="entry name" value="Pyridoxal_deC"/>
    <property type="match status" value="1"/>
</dbReference>
<evidence type="ECO:0000313" key="8">
    <source>
        <dbReference type="EMBL" id="OUL57957.1"/>
    </source>
</evidence>
<dbReference type="InterPro" id="IPR015424">
    <property type="entry name" value="PyrdxlP-dep_Trfase"/>
</dbReference>
<organism evidence="8 9">
    <name type="scientific">Pseudoalteromonas ulvae</name>
    <dbReference type="NCBI Taxonomy" id="107327"/>
    <lineage>
        <taxon>Bacteria</taxon>
        <taxon>Pseudomonadati</taxon>
        <taxon>Pseudomonadota</taxon>
        <taxon>Gammaproteobacteria</taxon>
        <taxon>Alteromonadales</taxon>
        <taxon>Pseudoalteromonadaceae</taxon>
        <taxon>Pseudoalteromonas</taxon>
    </lineage>
</organism>
<dbReference type="GO" id="GO:0019752">
    <property type="term" value="P:carboxylic acid metabolic process"/>
    <property type="evidence" value="ECO:0007669"/>
    <property type="project" value="InterPro"/>
</dbReference>
<dbReference type="InterPro" id="IPR015421">
    <property type="entry name" value="PyrdxlP-dep_Trfase_major"/>
</dbReference>
<keyword evidence="4 6" id="KW-0663">Pyridoxal phosphate</keyword>
<dbReference type="InterPro" id="IPR002129">
    <property type="entry name" value="PyrdxlP-dep_de-COase"/>
</dbReference>
<reference evidence="8 9" key="1">
    <citation type="submission" date="2017-02" db="EMBL/GenBank/DDBJ databases">
        <title>Pseudoalteromonas ulvae TC14 Genome.</title>
        <authorList>
            <person name="Molmeret M."/>
        </authorList>
    </citation>
    <scope>NUCLEOTIDE SEQUENCE [LARGE SCALE GENOMIC DNA]</scope>
    <source>
        <strain evidence="8">TC14</strain>
    </source>
</reference>
<dbReference type="InterPro" id="IPR051151">
    <property type="entry name" value="Group_II_Decarboxylase"/>
</dbReference>
<dbReference type="PANTHER" id="PTHR46101:SF18">
    <property type="entry name" value="HISTIDINE DECARBOXYLASE"/>
    <property type="match status" value="1"/>
</dbReference>
<keyword evidence="9" id="KW-1185">Reference proteome</keyword>
<dbReference type="GO" id="GO:0016831">
    <property type="term" value="F:carboxy-lyase activity"/>
    <property type="evidence" value="ECO:0007669"/>
    <property type="project" value="UniProtKB-KW"/>
</dbReference>
<evidence type="ECO:0000256" key="3">
    <source>
        <dbReference type="ARBA" id="ARBA00022793"/>
    </source>
</evidence>
<dbReference type="Proteomes" id="UP000194841">
    <property type="component" value="Unassembled WGS sequence"/>
</dbReference>
<keyword evidence="5 7" id="KW-0456">Lyase</keyword>
<dbReference type="EMBL" id="MWPV01000002">
    <property type="protein sequence ID" value="OUL57957.1"/>
    <property type="molecule type" value="Genomic_DNA"/>
</dbReference>
<keyword evidence="3" id="KW-0210">Decarboxylase</keyword>